<dbReference type="SUPFAM" id="SSF56784">
    <property type="entry name" value="HAD-like"/>
    <property type="match status" value="1"/>
</dbReference>
<evidence type="ECO:0000313" key="2">
    <source>
        <dbReference type="Proteomes" id="UP000253970"/>
    </source>
</evidence>
<reference evidence="1 2" key="1">
    <citation type="journal article" date="2018" name="Elife">
        <title>Discovery and characterization of a prevalent human gut bacterial enzyme sufficient for the inactivation of a family of plant toxins.</title>
        <authorList>
            <person name="Koppel N."/>
            <person name="Bisanz J.E."/>
            <person name="Pandelia M.E."/>
            <person name="Turnbaugh P.J."/>
            <person name="Balskus E.P."/>
        </authorList>
    </citation>
    <scope>NUCLEOTIDE SEQUENCE [LARGE SCALE GENOMIC DNA]</scope>
    <source>
        <strain evidence="1 2">W1 BHI 6</strain>
    </source>
</reference>
<gene>
    <name evidence="1" type="ORF">C1875_04175</name>
</gene>
<dbReference type="InterPro" id="IPR023214">
    <property type="entry name" value="HAD_sf"/>
</dbReference>
<name>A0A369MMQ6_EGGLN</name>
<organism evidence="1 2">
    <name type="scientific">Eggerthella lenta</name>
    <name type="common">Eubacterium lentum</name>
    <dbReference type="NCBI Taxonomy" id="84112"/>
    <lineage>
        <taxon>Bacteria</taxon>
        <taxon>Bacillati</taxon>
        <taxon>Actinomycetota</taxon>
        <taxon>Coriobacteriia</taxon>
        <taxon>Eggerthellales</taxon>
        <taxon>Eggerthellaceae</taxon>
        <taxon>Eggerthella</taxon>
    </lineage>
</organism>
<dbReference type="RefSeq" id="WP_114533159.1">
    <property type="nucleotide sequence ID" value="NZ_JADNER010000011.1"/>
</dbReference>
<sequence length="269" mass="28743">MAPRTYRAIFFDLDGTLLPMELDEFLGAYFEAIAGFVARQGLDAKAFSAGLKAGIGAMASHDDGRTNHEAYWEAFFRHADADAAAWEELLTEFYEHEFGAIGEGFQPNPAAARAIETLAAKGYPLVLATMPMFPRRAVEWRLAWAGVDASKFARITSFENSTSVKPKLAYYAENVAACGLSGDDVLMVGNNTVEDLAIQGLGADAFLVTDHLLDPTEGFDLGSVKHGAMEEFAAWAEELPPCADPAQGVEAGAVPAAAREAALSGRSEA</sequence>
<proteinExistence type="predicted"/>
<dbReference type="Proteomes" id="UP000253970">
    <property type="component" value="Unassembled WGS sequence"/>
</dbReference>
<dbReference type="Gene3D" id="3.40.50.1000">
    <property type="entry name" value="HAD superfamily/HAD-like"/>
    <property type="match status" value="1"/>
</dbReference>
<dbReference type="SFLD" id="SFLDS00003">
    <property type="entry name" value="Haloacid_Dehalogenase"/>
    <property type="match status" value="1"/>
</dbReference>
<evidence type="ECO:0000313" key="1">
    <source>
        <dbReference type="EMBL" id="RDB72246.1"/>
    </source>
</evidence>
<dbReference type="Pfam" id="PF00702">
    <property type="entry name" value="Hydrolase"/>
    <property type="match status" value="1"/>
</dbReference>
<dbReference type="CDD" id="cd01427">
    <property type="entry name" value="HAD_like"/>
    <property type="match status" value="1"/>
</dbReference>
<dbReference type="InterPro" id="IPR036412">
    <property type="entry name" value="HAD-like_sf"/>
</dbReference>
<keyword evidence="1" id="KW-0378">Hydrolase</keyword>
<dbReference type="AlphaFoldDB" id="A0A369MMQ6"/>
<protein>
    <submittedName>
        <fullName evidence="1">HAD family hydrolase</fullName>
    </submittedName>
</protein>
<dbReference type="GO" id="GO:0016787">
    <property type="term" value="F:hydrolase activity"/>
    <property type="evidence" value="ECO:0007669"/>
    <property type="project" value="UniProtKB-KW"/>
</dbReference>
<comment type="caution">
    <text evidence="1">The sequence shown here is derived from an EMBL/GenBank/DDBJ whole genome shotgun (WGS) entry which is preliminary data.</text>
</comment>
<dbReference type="SFLD" id="SFLDG01129">
    <property type="entry name" value="C1.5:_HAD__Beta-PGM__Phosphata"/>
    <property type="match status" value="1"/>
</dbReference>
<dbReference type="EMBL" id="PPTU01000004">
    <property type="protein sequence ID" value="RDB72246.1"/>
    <property type="molecule type" value="Genomic_DNA"/>
</dbReference>
<accession>A0A369MMQ6</accession>